<organism evidence="1">
    <name type="scientific">marine sediment metagenome</name>
    <dbReference type="NCBI Taxonomy" id="412755"/>
    <lineage>
        <taxon>unclassified sequences</taxon>
        <taxon>metagenomes</taxon>
        <taxon>ecological metagenomes</taxon>
    </lineage>
</organism>
<comment type="caution">
    <text evidence="1">The sequence shown here is derived from an EMBL/GenBank/DDBJ whole genome shotgun (WGS) entry which is preliminary data.</text>
</comment>
<evidence type="ECO:0000313" key="1">
    <source>
        <dbReference type="EMBL" id="KKK57763.1"/>
    </source>
</evidence>
<proteinExistence type="predicted"/>
<dbReference type="GO" id="GO:0009055">
    <property type="term" value="F:electron transfer activity"/>
    <property type="evidence" value="ECO:0007669"/>
    <property type="project" value="InterPro"/>
</dbReference>
<evidence type="ECO:0008006" key="2">
    <source>
        <dbReference type="Google" id="ProtNLM"/>
    </source>
</evidence>
<dbReference type="SUPFAM" id="SSF46626">
    <property type="entry name" value="Cytochrome c"/>
    <property type="match status" value="1"/>
</dbReference>
<gene>
    <name evidence="1" type="ORF">LCGC14_3051220</name>
</gene>
<feature type="non-terminal residue" evidence="1">
    <location>
        <position position="1"/>
    </location>
</feature>
<dbReference type="GO" id="GO:0020037">
    <property type="term" value="F:heme binding"/>
    <property type="evidence" value="ECO:0007669"/>
    <property type="project" value="InterPro"/>
</dbReference>
<protein>
    <recommendedName>
        <fullName evidence="2">Cytochrome c domain-containing protein</fullName>
    </recommendedName>
</protein>
<sequence length="78" mass="8256">SMCHGAEPVWAGIARAPKGVLLETPAQIARAAREIYLQAGVSRAMPPANLTDLPDSDRRAIIDWYRGAGGMLAASARP</sequence>
<dbReference type="EMBL" id="LAZR01064313">
    <property type="protein sequence ID" value="KKK57763.1"/>
    <property type="molecule type" value="Genomic_DNA"/>
</dbReference>
<dbReference type="AlphaFoldDB" id="A0A0F8WM35"/>
<dbReference type="InterPro" id="IPR036909">
    <property type="entry name" value="Cyt_c-like_dom_sf"/>
</dbReference>
<accession>A0A0F8WM35</accession>
<reference evidence="1" key="1">
    <citation type="journal article" date="2015" name="Nature">
        <title>Complex archaea that bridge the gap between prokaryotes and eukaryotes.</title>
        <authorList>
            <person name="Spang A."/>
            <person name="Saw J.H."/>
            <person name="Jorgensen S.L."/>
            <person name="Zaremba-Niedzwiedzka K."/>
            <person name="Martijn J."/>
            <person name="Lind A.E."/>
            <person name="van Eijk R."/>
            <person name="Schleper C."/>
            <person name="Guy L."/>
            <person name="Ettema T.J."/>
        </authorList>
    </citation>
    <scope>NUCLEOTIDE SEQUENCE</scope>
</reference>
<name>A0A0F8WM35_9ZZZZ</name>